<proteinExistence type="predicted"/>
<name>A0ABR3ESB4_9AGAR</name>
<sequence length="115" mass="13129">LPSLHTIREYDGTYFEQTVHALSRVWDPRKSSIEPPFDPGPSVVFPALSHIELVEFEFDSEDWPPGLWPNRFADALKGRSDRGALLPSVTLKDCEGVEDEHVQELRRTNVKVEVE</sequence>
<comment type="caution">
    <text evidence="1">The sequence shown here is derived from an EMBL/GenBank/DDBJ whole genome shotgun (WGS) entry which is preliminary data.</text>
</comment>
<reference evidence="1 2" key="1">
    <citation type="submission" date="2024-02" db="EMBL/GenBank/DDBJ databases">
        <title>A draft genome for the cacao thread blight pathogen Marasmius crinis-equi.</title>
        <authorList>
            <person name="Cohen S.P."/>
            <person name="Baruah I.K."/>
            <person name="Amoako-Attah I."/>
            <person name="Bukari Y."/>
            <person name="Meinhardt L.W."/>
            <person name="Bailey B.A."/>
        </authorList>
    </citation>
    <scope>NUCLEOTIDE SEQUENCE [LARGE SCALE GENOMIC DNA]</scope>
    <source>
        <strain evidence="1 2">GH-76</strain>
    </source>
</reference>
<protein>
    <submittedName>
        <fullName evidence="1">Uncharacterized protein</fullName>
    </submittedName>
</protein>
<evidence type="ECO:0000313" key="1">
    <source>
        <dbReference type="EMBL" id="KAL0565807.1"/>
    </source>
</evidence>
<gene>
    <name evidence="1" type="ORF">V5O48_016212</name>
</gene>
<keyword evidence="2" id="KW-1185">Reference proteome</keyword>
<accession>A0ABR3ESB4</accession>
<dbReference type="Proteomes" id="UP001465976">
    <property type="component" value="Unassembled WGS sequence"/>
</dbReference>
<organism evidence="1 2">
    <name type="scientific">Marasmius crinis-equi</name>
    <dbReference type="NCBI Taxonomy" id="585013"/>
    <lineage>
        <taxon>Eukaryota</taxon>
        <taxon>Fungi</taxon>
        <taxon>Dikarya</taxon>
        <taxon>Basidiomycota</taxon>
        <taxon>Agaricomycotina</taxon>
        <taxon>Agaricomycetes</taxon>
        <taxon>Agaricomycetidae</taxon>
        <taxon>Agaricales</taxon>
        <taxon>Marasmiineae</taxon>
        <taxon>Marasmiaceae</taxon>
        <taxon>Marasmius</taxon>
    </lineage>
</organism>
<evidence type="ECO:0000313" key="2">
    <source>
        <dbReference type="Proteomes" id="UP001465976"/>
    </source>
</evidence>
<feature type="non-terminal residue" evidence="1">
    <location>
        <position position="1"/>
    </location>
</feature>
<dbReference type="EMBL" id="JBAHYK010002115">
    <property type="protein sequence ID" value="KAL0565807.1"/>
    <property type="molecule type" value="Genomic_DNA"/>
</dbReference>